<evidence type="ECO:0000256" key="1">
    <source>
        <dbReference type="PROSITE-ProRule" id="PRU00169"/>
    </source>
</evidence>
<name>A0A1M5N926_9BRAD</name>
<dbReference type="InterPro" id="IPR050697">
    <property type="entry name" value="Adenylyl/Guanylyl_Cyclase_3/4"/>
</dbReference>
<dbReference type="GO" id="GO:0006171">
    <property type="term" value="P:cAMP biosynthetic process"/>
    <property type="evidence" value="ECO:0007669"/>
    <property type="project" value="TreeGrafter"/>
</dbReference>
<dbReference type="InterPro" id="IPR011006">
    <property type="entry name" value="CheY-like_superfamily"/>
</dbReference>
<dbReference type="GO" id="GO:0000160">
    <property type="term" value="P:phosphorelay signal transduction system"/>
    <property type="evidence" value="ECO:0007669"/>
    <property type="project" value="InterPro"/>
</dbReference>
<keyword evidence="1" id="KW-0597">Phosphoprotein</keyword>
<dbReference type="CDD" id="cd07302">
    <property type="entry name" value="CHD"/>
    <property type="match status" value="1"/>
</dbReference>
<dbReference type="EMBL" id="LT670818">
    <property type="protein sequence ID" value="SHG85997.1"/>
    <property type="molecule type" value="Genomic_DNA"/>
</dbReference>
<feature type="domain" description="Guanylate cyclase" evidence="3">
    <location>
        <begin position="175"/>
        <end position="307"/>
    </location>
</feature>
<accession>A0A1M5N926</accession>
<evidence type="ECO:0000313" key="5">
    <source>
        <dbReference type="Proteomes" id="UP000190675"/>
    </source>
</evidence>
<dbReference type="OrthoDB" id="9789782at2"/>
<gene>
    <name evidence="4" type="ORF">SAMN05444169_4487</name>
</gene>
<dbReference type="Pfam" id="PF00072">
    <property type="entry name" value="Response_reg"/>
    <property type="match status" value="1"/>
</dbReference>
<dbReference type="GO" id="GO:0004016">
    <property type="term" value="F:adenylate cyclase activity"/>
    <property type="evidence" value="ECO:0007669"/>
    <property type="project" value="UniProtKB-ARBA"/>
</dbReference>
<dbReference type="Gene3D" id="3.30.70.1230">
    <property type="entry name" value="Nucleotide cyclase"/>
    <property type="match status" value="1"/>
</dbReference>
<dbReference type="InterPro" id="IPR001054">
    <property type="entry name" value="A/G_cyclase"/>
</dbReference>
<feature type="modified residue" description="4-aspartylphosphate" evidence="1">
    <location>
        <position position="58"/>
    </location>
</feature>
<dbReference type="PANTHER" id="PTHR43081">
    <property type="entry name" value="ADENYLATE CYCLASE, TERMINAL-DIFFERENTIATION SPECIFIC-RELATED"/>
    <property type="match status" value="1"/>
</dbReference>
<dbReference type="AlphaFoldDB" id="A0A1M5N926"/>
<organism evidence="4 5">
    <name type="scientific">Bradyrhizobium erythrophlei</name>
    <dbReference type="NCBI Taxonomy" id="1437360"/>
    <lineage>
        <taxon>Bacteria</taxon>
        <taxon>Pseudomonadati</taxon>
        <taxon>Pseudomonadota</taxon>
        <taxon>Alphaproteobacteria</taxon>
        <taxon>Hyphomicrobiales</taxon>
        <taxon>Nitrobacteraceae</taxon>
        <taxon>Bradyrhizobium</taxon>
    </lineage>
</organism>
<dbReference type="PROSITE" id="PS50125">
    <property type="entry name" value="GUANYLATE_CYCLASE_2"/>
    <property type="match status" value="1"/>
</dbReference>
<dbReference type="Gene3D" id="3.40.50.2300">
    <property type="match status" value="1"/>
</dbReference>
<dbReference type="SMART" id="SM00448">
    <property type="entry name" value="REC"/>
    <property type="match status" value="1"/>
</dbReference>
<sequence length="416" mass="45619">MTATILFVDDEPDLKALVVQKFRRQIRDGAVVFMFAHDGIEALESIEQHPHVDMVVSDINMPRMDGLSLLQKLQEAEDKKSTIIVSAYGDMSNIRTAMNRGAFDFLTKPIDFSDLEMTIDKTIRHVEMMREARRRQLEAERAHASLSRYFSPQIALRLAAVGESNGMEVHWREVATIFTDITSFTSLVETAPPEVLGALLNEYVGGMTDVVFAHEGTVAKIIGDAIQILFNAPGEQPDYAARAVACAHDLDVWAQAFRERWKEKGVNFGATRIGVHAGPALVGNFGGSRFFDYTAYGDTINTAARLEAANKFLGTRICVSAAVADAAGYFRGRPVGDLVLRGRSEPLRAYEPLPEAAFERPATRQYADAFAKLEAGDAAAMPAFAALVGLHADDALAGFHLKRLLNGGKGVRMQLE</sequence>
<dbReference type="SMART" id="SM00044">
    <property type="entry name" value="CYCc"/>
    <property type="match status" value="1"/>
</dbReference>
<proteinExistence type="predicted"/>
<dbReference type="RefSeq" id="WP_079567816.1">
    <property type="nucleotide sequence ID" value="NZ_LT670818.1"/>
</dbReference>
<evidence type="ECO:0000259" key="2">
    <source>
        <dbReference type="PROSITE" id="PS50110"/>
    </source>
</evidence>
<dbReference type="InterPro" id="IPR029787">
    <property type="entry name" value="Nucleotide_cyclase"/>
</dbReference>
<dbReference type="InterPro" id="IPR001789">
    <property type="entry name" value="Sig_transdc_resp-reg_receiver"/>
</dbReference>
<evidence type="ECO:0000259" key="3">
    <source>
        <dbReference type="PROSITE" id="PS50125"/>
    </source>
</evidence>
<feature type="domain" description="Response regulatory" evidence="2">
    <location>
        <begin position="4"/>
        <end position="123"/>
    </location>
</feature>
<dbReference type="PROSITE" id="PS50110">
    <property type="entry name" value="RESPONSE_REGULATORY"/>
    <property type="match status" value="1"/>
</dbReference>
<reference evidence="4 5" key="1">
    <citation type="submission" date="2016-11" db="EMBL/GenBank/DDBJ databases">
        <authorList>
            <person name="Jaros S."/>
            <person name="Januszkiewicz K."/>
            <person name="Wedrychowicz H."/>
        </authorList>
    </citation>
    <scope>NUCLEOTIDE SEQUENCE [LARGE SCALE GENOMIC DNA]</scope>
    <source>
        <strain evidence="4 5">GAS242</strain>
    </source>
</reference>
<dbReference type="SUPFAM" id="SSF55073">
    <property type="entry name" value="Nucleotide cyclase"/>
    <property type="match status" value="1"/>
</dbReference>
<dbReference type="PANTHER" id="PTHR43081:SF20">
    <property type="entry name" value="TWO-COMPONENT RESPONSE REGULATOR"/>
    <property type="match status" value="1"/>
</dbReference>
<dbReference type="CDD" id="cd17536">
    <property type="entry name" value="REC_YesN-like"/>
    <property type="match status" value="1"/>
</dbReference>
<dbReference type="Proteomes" id="UP000190675">
    <property type="component" value="Chromosome I"/>
</dbReference>
<dbReference type="SUPFAM" id="SSF52172">
    <property type="entry name" value="CheY-like"/>
    <property type="match status" value="1"/>
</dbReference>
<protein>
    <submittedName>
        <fullName evidence="4">Adenylate cyclase</fullName>
    </submittedName>
</protein>
<dbReference type="Pfam" id="PF00211">
    <property type="entry name" value="Guanylate_cyc"/>
    <property type="match status" value="1"/>
</dbReference>
<evidence type="ECO:0000313" key="4">
    <source>
        <dbReference type="EMBL" id="SHG85997.1"/>
    </source>
</evidence>